<evidence type="ECO:0000256" key="3">
    <source>
        <dbReference type="ARBA" id="ARBA00011881"/>
    </source>
</evidence>
<dbReference type="CDD" id="cd01630">
    <property type="entry name" value="HAD_KDO-like"/>
    <property type="match status" value="1"/>
</dbReference>
<dbReference type="GO" id="GO:0016788">
    <property type="term" value="F:hydrolase activity, acting on ester bonds"/>
    <property type="evidence" value="ECO:0007669"/>
    <property type="project" value="InterPro"/>
</dbReference>
<dbReference type="EMBL" id="QFRJ01000001">
    <property type="protein sequence ID" value="PWH86922.1"/>
    <property type="molecule type" value="Genomic_DNA"/>
</dbReference>
<reference evidence="7 8" key="2">
    <citation type="submission" date="2018-05" db="EMBL/GenBank/DDBJ databases">
        <authorList>
            <person name="Lanie J.A."/>
            <person name="Ng W.-L."/>
            <person name="Kazmierczak K.M."/>
            <person name="Andrzejewski T.M."/>
            <person name="Davidsen T.M."/>
            <person name="Wayne K.J."/>
            <person name="Tettelin H."/>
            <person name="Glass J.I."/>
            <person name="Rusch D."/>
            <person name="Podicherti R."/>
            <person name="Tsui H.-C.T."/>
            <person name="Winkler M.E."/>
        </authorList>
    </citation>
    <scope>NUCLEOTIDE SEQUENCE [LARGE SCALE GENOMIC DNA]</scope>
    <source>
        <strain evidence="7 8">C305</strain>
    </source>
</reference>
<dbReference type="SFLD" id="SFLDG01136">
    <property type="entry name" value="C1.6:_Phosphoserine_Phosphatas"/>
    <property type="match status" value="1"/>
</dbReference>
<dbReference type="PANTHER" id="PTHR21485:SF3">
    <property type="entry name" value="N-ACYLNEURAMINATE CYTIDYLYLTRANSFERASE"/>
    <property type="match status" value="1"/>
</dbReference>
<dbReference type="InterPro" id="IPR050793">
    <property type="entry name" value="CMP-NeuNAc_synthase"/>
</dbReference>
<evidence type="ECO:0000256" key="2">
    <source>
        <dbReference type="ARBA" id="ARBA00005893"/>
    </source>
</evidence>
<evidence type="ECO:0000256" key="6">
    <source>
        <dbReference type="ARBA" id="ARBA00022842"/>
    </source>
</evidence>
<dbReference type="SFLD" id="SFLDG01138">
    <property type="entry name" value="C1.6.2:_Deoxy-d-mannose-octulo"/>
    <property type="match status" value="1"/>
</dbReference>
<evidence type="ECO:0000313" key="8">
    <source>
        <dbReference type="Proteomes" id="UP000245370"/>
    </source>
</evidence>
<keyword evidence="6" id="KW-0460">Magnesium</keyword>
<comment type="caution">
    <text evidence="7">The sequence shown here is derived from an EMBL/GenBank/DDBJ whole genome shotgun (WGS) entry which is preliminary data.</text>
</comment>
<dbReference type="Gene3D" id="3.40.50.1000">
    <property type="entry name" value="HAD superfamily/HAD-like"/>
    <property type="match status" value="1"/>
</dbReference>
<sequence>MELLAENLEAILRKGNSSLNQYLEENEVSKVEHLTLGTLELFCYRNDIDFVNLLSYKMNVDPQKAKRIKLLILDVDGVMTDAGMFFTENGDQIKKYNAKDGMAIMALKKSGVDVGIISSGFKLEMVKARAELLRIEHLYVGRDPKIDILKGWCEKLNINLSEVGIIGDDINDLQVMKSVGFSAAPSDAVPVVKANVDLVLNSKGGRGCVREFIDHYLLDEPLQGH</sequence>
<name>A0A2U2XGJ7_9FLAO</name>
<comment type="cofactor">
    <cofactor evidence="1">
        <name>Mg(2+)</name>
        <dbReference type="ChEBI" id="CHEBI:18420"/>
    </cofactor>
</comment>
<dbReference type="AlphaFoldDB" id="A0A2U2XGJ7"/>
<reference evidence="7 8" key="1">
    <citation type="submission" date="2018-05" db="EMBL/GenBank/DDBJ databases">
        <title>Brumimicrobium oceani sp. nov., isolated from coastal sediment.</title>
        <authorList>
            <person name="Kou Y."/>
        </authorList>
    </citation>
    <scope>NUCLEOTIDE SEQUENCE [LARGE SCALE GENOMIC DNA]</scope>
    <source>
        <strain evidence="7 8">C305</strain>
    </source>
</reference>
<keyword evidence="4" id="KW-0479">Metal-binding</keyword>
<dbReference type="InterPro" id="IPR036412">
    <property type="entry name" value="HAD-like_sf"/>
</dbReference>
<dbReference type="GO" id="GO:0046872">
    <property type="term" value="F:metal ion binding"/>
    <property type="evidence" value="ECO:0007669"/>
    <property type="project" value="UniProtKB-KW"/>
</dbReference>
<dbReference type="RefSeq" id="WP_109358000.1">
    <property type="nucleotide sequence ID" value="NZ_QFRJ01000001.1"/>
</dbReference>
<evidence type="ECO:0000256" key="4">
    <source>
        <dbReference type="ARBA" id="ARBA00022723"/>
    </source>
</evidence>
<dbReference type="PANTHER" id="PTHR21485">
    <property type="entry name" value="HAD SUPERFAMILY MEMBERS CMAS AND KDSC"/>
    <property type="match status" value="1"/>
</dbReference>
<keyword evidence="8" id="KW-1185">Reference proteome</keyword>
<comment type="similarity">
    <text evidence="2">Belongs to the KdsC family.</text>
</comment>
<evidence type="ECO:0000313" key="7">
    <source>
        <dbReference type="EMBL" id="PWH86922.1"/>
    </source>
</evidence>
<evidence type="ECO:0000256" key="5">
    <source>
        <dbReference type="ARBA" id="ARBA00022801"/>
    </source>
</evidence>
<dbReference type="Proteomes" id="UP000245370">
    <property type="component" value="Unassembled WGS sequence"/>
</dbReference>
<organism evidence="7 8">
    <name type="scientific">Brumimicrobium oceani</name>
    <dbReference type="NCBI Taxonomy" id="2100725"/>
    <lineage>
        <taxon>Bacteria</taxon>
        <taxon>Pseudomonadati</taxon>
        <taxon>Bacteroidota</taxon>
        <taxon>Flavobacteriia</taxon>
        <taxon>Flavobacteriales</taxon>
        <taxon>Crocinitomicaceae</taxon>
        <taxon>Brumimicrobium</taxon>
    </lineage>
</organism>
<dbReference type="FunFam" id="3.40.50.1000:FF:000029">
    <property type="entry name" value="3-deoxy-D-manno-octulosonate 8-phosphate phosphatase KdsC"/>
    <property type="match status" value="1"/>
</dbReference>
<dbReference type="SUPFAM" id="SSF56784">
    <property type="entry name" value="HAD-like"/>
    <property type="match status" value="1"/>
</dbReference>
<dbReference type="SFLD" id="SFLDS00003">
    <property type="entry name" value="Haloacid_Dehalogenase"/>
    <property type="match status" value="1"/>
</dbReference>
<dbReference type="InterPro" id="IPR010023">
    <property type="entry name" value="KdsC_fam"/>
</dbReference>
<keyword evidence="5" id="KW-0378">Hydrolase</keyword>
<comment type="subunit">
    <text evidence="3">Homotetramer.</text>
</comment>
<dbReference type="InterPro" id="IPR023214">
    <property type="entry name" value="HAD_sf"/>
</dbReference>
<dbReference type="Pfam" id="PF08282">
    <property type="entry name" value="Hydrolase_3"/>
    <property type="match status" value="1"/>
</dbReference>
<proteinExistence type="inferred from homology"/>
<evidence type="ECO:0000256" key="1">
    <source>
        <dbReference type="ARBA" id="ARBA00001946"/>
    </source>
</evidence>
<dbReference type="GO" id="GO:0008781">
    <property type="term" value="F:N-acylneuraminate cytidylyltransferase activity"/>
    <property type="evidence" value="ECO:0007669"/>
    <property type="project" value="TreeGrafter"/>
</dbReference>
<accession>A0A2U2XGJ7</accession>
<protein>
    <submittedName>
        <fullName evidence="7">3-deoxy-D-manno-octulosonate 8-phosphate phosphatase</fullName>
    </submittedName>
</protein>
<dbReference type="NCBIfam" id="TIGR01670">
    <property type="entry name" value="KdsC-phosphatas"/>
    <property type="match status" value="1"/>
</dbReference>
<gene>
    <name evidence="7" type="ORF">DIT68_01285</name>
</gene>
<dbReference type="OrthoDB" id="9805604at2"/>